<dbReference type="EMBL" id="CM047582">
    <property type="protein sequence ID" value="KAI9914515.1"/>
    <property type="molecule type" value="Genomic_DNA"/>
</dbReference>
<organism evidence="1 2">
    <name type="scientific">Peronosclerospora sorghi</name>
    <dbReference type="NCBI Taxonomy" id="230839"/>
    <lineage>
        <taxon>Eukaryota</taxon>
        <taxon>Sar</taxon>
        <taxon>Stramenopiles</taxon>
        <taxon>Oomycota</taxon>
        <taxon>Peronosporomycetes</taxon>
        <taxon>Peronosporales</taxon>
        <taxon>Peronosporaceae</taxon>
        <taxon>Peronosclerospora</taxon>
    </lineage>
</organism>
<gene>
    <name evidence="1" type="ORF">PsorP6_007623</name>
</gene>
<accession>A0ACC0W6R4</accession>
<reference evidence="1 2" key="1">
    <citation type="journal article" date="2022" name="bioRxiv">
        <title>The genome of the oomycete Peronosclerospora sorghi, a cosmopolitan pathogen of maize and sorghum, is inflated with dispersed pseudogenes.</title>
        <authorList>
            <person name="Fletcher K."/>
            <person name="Martin F."/>
            <person name="Isakeit T."/>
            <person name="Cavanaugh K."/>
            <person name="Magill C."/>
            <person name="Michelmore R."/>
        </authorList>
    </citation>
    <scope>NUCLEOTIDE SEQUENCE [LARGE SCALE GENOMIC DNA]</scope>
    <source>
        <strain evidence="1">P6</strain>
    </source>
</reference>
<proteinExistence type="predicted"/>
<evidence type="ECO:0000313" key="2">
    <source>
        <dbReference type="Proteomes" id="UP001163321"/>
    </source>
</evidence>
<name>A0ACC0W6R4_9STRA</name>
<evidence type="ECO:0000313" key="1">
    <source>
        <dbReference type="EMBL" id="KAI9914515.1"/>
    </source>
</evidence>
<dbReference type="Proteomes" id="UP001163321">
    <property type="component" value="Chromosome 3"/>
</dbReference>
<sequence length="74" mass="8554">MTYLRSIANVMKISGCEFPDWMLSLKKASVLKRKQLLKAPPTRHRIKTVSGYDLKKANRLNQVKQSKHKKSGDR</sequence>
<comment type="caution">
    <text evidence="1">The sequence shown here is derived from an EMBL/GenBank/DDBJ whole genome shotgun (WGS) entry which is preliminary data.</text>
</comment>
<protein>
    <submittedName>
        <fullName evidence="1">Uncharacterized protein</fullName>
    </submittedName>
</protein>
<keyword evidence="2" id="KW-1185">Reference proteome</keyword>